<dbReference type="PROSITE" id="PS00217">
    <property type="entry name" value="SUGAR_TRANSPORT_2"/>
    <property type="match status" value="1"/>
</dbReference>
<dbReference type="InterPro" id="IPR005829">
    <property type="entry name" value="Sugar_transporter_CS"/>
</dbReference>
<reference evidence="7 8" key="1">
    <citation type="submission" date="2018-01" db="EMBL/GenBank/DDBJ databases">
        <title>The draft genome sequence of Halioglobus japonicus S1-36.</title>
        <authorList>
            <person name="Du Z.-J."/>
            <person name="Shi M.-J."/>
        </authorList>
    </citation>
    <scope>NUCLEOTIDE SEQUENCE [LARGE SCALE GENOMIC DNA]</scope>
    <source>
        <strain evidence="7 8">S1-36</strain>
    </source>
</reference>
<dbReference type="Gene3D" id="1.20.1250.20">
    <property type="entry name" value="MFS general substrate transporter like domains"/>
    <property type="match status" value="1"/>
</dbReference>
<feature type="transmembrane region" description="Helical" evidence="5">
    <location>
        <begin position="414"/>
        <end position="433"/>
    </location>
</feature>
<feature type="transmembrane region" description="Helical" evidence="5">
    <location>
        <begin position="113"/>
        <end position="134"/>
    </location>
</feature>
<feature type="transmembrane region" description="Helical" evidence="5">
    <location>
        <begin position="60"/>
        <end position="81"/>
    </location>
</feature>
<feature type="transmembrane region" description="Helical" evidence="5">
    <location>
        <begin position="21"/>
        <end position="48"/>
    </location>
</feature>
<dbReference type="RefSeq" id="WP_084200246.1">
    <property type="nucleotide sequence ID" value="NZ_BMYL01000001.1"/>
</dbReference>
<dbReference type="Pfam" id="PF07690">
    <property type="entry name" value="MFS_1"/>
    <property type="match status" value="1"/>
</dbReference>
<dbReference type="InterPro" id="IPR011701">
    <property type="entry name" value="MFS"/>
</dbReference>
<dbReference type="AlphaFoldDB" id="A0AAP8MHB7"/>
<evidence type="ECO:0000256" key="5">
    <source>
        <dbReference type="SAM" id="Phobius"/>
    </source>
</evidence>
<dbReference type="Proteomes" id="UP000235162">
    <property type="component" value="Unassembled WGS sequence"/>
</dbReference>
<dbReference type="GO" id="GO:0005886">
    <property type="term" value="C:plasma membrane"/>
    <property type="evidence" value="ECO:0007669"/>
    <property type="project" value="TreeGrafter"/>
</dbReference>
<feature type="transmembrane region" description="Helical" evidence="5">
    <location>
        <begin position="296"/>
        <end position="316"/>
    </location>
</feature>
<dbReference type="GO" id="GO:0046943">
    <property type="term" value="F:carboxylic acid transmembrane transporter activity"/>
    <property type="evidence" value="ECO:0007669"/>
    <property type="project" value="TreeGrafter"/>
</dbReference>
<name>A0AAP8MHB7_9GAMM</name>
<dbReference type="KEGG" id="hja:BST95_14215"/>
<dbReference type="PROSITE" id="PS50850">
    <property type="entry name" value="MFS"/>
    <property type="match status" value="1"/>
</dbReference>
<dbReference type="EMBL" id="PKUR01000001">
    <property type="protein sequence ID" value="PLW87740.1"/>
    <property type="molecule type" value="Genomic_DNA"/>
</dbReference>
<accession>A0AAP8MHB7</accession>
<feature type="transmembrane region" description="Helical" evidence="5">
    <location>
        <begin position="88"/>
        <end position="107"/>
    </location>
</feature>
<sequence>MSELQTLKASIDQNPISRLQVITITICAIINMLDGFDVLVMSFTAASISEAWGIPRPELGVLLSAGLAGMALGSLFIAPYGDRIGRRAITLVCLGVISVGMIASAYSQNVTQLAALRFLTGLGIGSMIASLNILVAEYSNARARSFAVSVLQSGYPAGAIIGGVISIPLISNYGWQSAFLFGGFMSLLMIPITLWILPESLDYLLTKQPRDALRKVNKALLLMGREPLQALPELTAEDNRKPSVASLFGDASTRNTLALWTAYFMLMFSMYFTFSWTPKLLTEAGLSASQGISGGLIIQVGGIIGSLILGVISGYFGLVRLTAIYLFATFTMTVAFATFLQAPLTLLMSVAFTMGFFLIGSMIGLYAIAPRLYPTFNRTTAMGWAIGVGRIGAIISPLLAGYLLEAGVEKSDSFIIFAVPLLIAGVAVMLFQLQEQASA</sequence>
<proteinExistence type="predicted"/>
<gene>
    <name evidence="7" type="ORF">C0029_03970</name>
</gene>
<evidence type="ECO:0000256" key="4">
    <source>
        <dbReference type="ARBA" id="ARBA00023136"/>
    </source>
</evidence>
<dbReference type="InterPro" id="IPR020846">
    <property type="entry name" value="MFS_dom"/>
</dbReference>
<feature type="transmembrane region" description="Helical" evidence="5">
    <location>
        <begin position="177"/>
        <end position="197"/>
    </location>
</feature>
<feature type="domain" description="Major facilitator superfamily (MFS) profile" evidence="6">
    <location>
        <begin position="23"/>
        <end position="436"/>
    </location>
</feature>
<dbReference type="CDD" id="cd17365">
    <property type="entry name" value="MFS_PcaK_like"/>
    <property type="match status" value="1"/>
</dbReference>
<feature type="transmembrane region" description="Helical" evidence="5">
    <location>
        <begin position="381"/>
        <end position="402"/>
    </location>
</feature>
<evidence type="ECO:0000256" key="1">
    <source>
        <dbReference type="ARBA" id="ARBA00004141"/>
    </source>
</evidence>
<evidence type="ECO:0000313" key="7">
    <source>
        <dbReference type="EMBL" id="PLW87740.1"/>
    </source>
</evidence>
<evidence type="ECO:0000259" key="6">
    <source>
        <dbReference type="PROSITE" id="PS50850"/>
    </source>
</evidence>
<evidence type="ECO:0000256" key="3">
    <source>
        <dbReference type="ARBA" id="ARBA00022989"/>
    </source>
</evidence>
<feature type="transmembrane region" description="Helical" evidence="5">
    <location>
        <begin position="257"/>
        <end position="276"/>
    </location>
</feature>
<keyword evidence="3 5" id="KW-1133">Transmembrane helix</keyword>
<evidence type="ECO:0000313" key="8">
    <source>
        <dbReference type="Proteomes" id="UP000235162"/>
    </source>
</evidence>
<comment type="caution">
    <text evidence="7">The sequence shown here is derived from an EMBL/GenBank/DDBJ whole genome shotgun (WGS) entry which is preliminary data.</text>
</comment>
<feature type="transmembrane region" description="Helical" evidence="5">
    <location>
        <begin position="323"/>
        <end position="340"/>
    </location>
</feature>
<comment type="subcellular location">
    <subcellularLocation>
        <location evidence="1">Membrane</location>
        <topology evidence="1">Multi-pass membrane protein</topology>
    </subcellularLocation>
</comment>
<protein>
    <submittedName>
        <fullName evidence="7">MFS transporter</fullName>
    </submittedName>
</protein>
<dbReference type="PANTHER" id="PTHR23508">
    <property type="entry name" value="CARBOXYLIC ACID TRANSPORTER PROTEIN HOMOLOG"/>
    <property type="match status" value="1"/>
</dbReference>
<evidence type="ECO:0000256" key="2">
    <source>
        <dbReference type="ARBA" id="ARBA00022692"/>
    </source>
</evidence>
<feature type="transmembrane region" description="Helical" evidence="5">
    <location>
        <begin position="346"/>
        <end position="369"/>
    </location>
</feature>
<feature type="transmembrane region" description="Helical" evidence="5">
    <location>
        <begin position="146"/>
        <end position="171"/>
    </location>
</feature>
<keyword evidence="8" id="KW-1185">Reference proteome</keyword>
<dbReference type="PANTHER" id="PTHR23508:SF10">
    <property type="entry name" value="CARBOXYLIC ACID TRANSPORTER PROTEIN HOMOLOG"/>
    <property type="match status" value="1"/>
</dbReference>
<dbReference type="SUPFAM" id="SSF103473">
    <property type="entry name" value="MFS general substrate transporter"/>
    <property type="match status" value="1"/>
</dbReference>
<organism evidence="7 8">
    <name type="scientific">Halioglobus japonicus</name>
    <dbReference type="NCBI Taxonomy" id="930805"/>
    <lineage>
        <taxon>Bacteria</taxon>
        <taxon>Pseudomonadati</taxon>
        <taxon>Pseudomonadota</taxon>
        <taxon>Gammaproteobacteria</taxon>
        <taxon>Cellvibrionales</taxon>
        <taxon>Halieaceae</taxon>
        <taxon>Halioglobus</taxon>
    </lineage>
</organism>
<keyword evidence="4 5" id="KW-0472">Membrane</keyword>
<dbReference type="InterPro" id="IPR036259">
    <property type="entry name" value="MFS_trans_sf"/>
</dbReference>
<keyword evidence="2 5" id="KW-0812">Transmembrane</keyword>